<feature type="chain" id="PRO_5026291807" evidence="4">
    <location>
        <begin position="27"/>
        <end position="630"/>
    </location>
</feature>
<dbReference type="Pfam" id="PF13927">
    <property type="entry name" value="Ig_3"/>
    <property type="match status" value="1"/>
</dbReference>
<dbReference type="GO" id="GO:0004888">
    <property type="term" value="F:transmembrane signaling receptor activity"/>
    <property type="evidence" value="ECO:0007669"/>
    <property type="project" value="TreeGrafter"/>
</dbReference>
<reference evidence="6 7" key="1">
    <citation type="submission" date="2019-07" db="EMBL/GenBank/DDBJ databases">
        <title>Chromosome genome assembly for large yellow croaker.</title>
        <authorList>
            <person name="Xiao S."/>
        </authorList>
    </citation>
    <scope>NUCLEOTIDE SEQUENCE [LARGE SCALE GENOMIC DNA]</scope>
    <source>
        <strain evidence="6">JMULYC20181020</strain>
        <tissue evidence="6">Muscle</tissue>
    </source>
</reference>
<organism evidence="6 7">
    <name type="scientific">Larimichthys crocea</name>
    <name type="common">Large yellow croaker</name>
    <name type="synonym">Pseudosciaena crocea</name>
    <dbReference type="NCBI Taxonomy" id="215358"/>
    <lineage>
        <taxon>Eukaryota</taxon>
        <taxon>Metazoa</taxon>
        <taxon>Chordata</taxon>
        <taxon>Craniata</taxon>
        <taxon>Vertebrata</taxon>
        <taxon>Euteleostomi</taxon>
        <taxon>Actinopterygii</taxon>
        <taxon>Neopterygii</taxon>
        <taxon>Teleostei</taxon>
        <taxon>Neoteleostei</taxon>
        <taxon>Acanthomorphata</taxon>
        <taxon>Eupercaria</taxon>
        <taxon>Sciaenidae</taxon>
        <taxon>Larimichthys</taxon>
    </lineage>
</organism>
<accession>A0A6G0HKC4</accession>
<feature type="domain" description="Ig-like" evidence="5">
    <location>
        <begin position="34"/>
        <end position="112"/>
    </location>
</feature>
<evidence type="ECO:0000256" key="3">
    <source>
        <dbReference type="SAM" id="Phobius"/>
    </source>
</evidence>
<dbReference type="InterPro" id="IPR036179">
    <property type="entry name" value="Ig-like_dom_sf"/>
</dbReference>
<evidence type="ECO:0000259" key="5">
    <source>
        <dbReference type="PROSITE" id="PS50835"/>
    </source>
</evidence>
<dbReference type="PANTHER" id="PTHR11481:SF64">
    <property type="entry name" value="FC RECEPTOR-LIKE PROTEIN 4"/>
    <property type="match status" value="1"/>
</dbReference>
<evidence type="ECO:0000313" key="7">
    <source>
        <dbReference type="Proteomes" id="UP000424527"/>
    </source>
</evidence>
<feature type="domain" description="Ig-like" evidence="5">
    <location>
        <begin position="306"/>
        <end position="383"/>
    </location>
</feature>
<dbReference type="EMBL" id="REGW02000023">
    <property type="protein sequence ID" value="KAE8279482.1"/>
    <property type="molecule type" value="Genomic_DNA"/>
</dbReference>
<feature type="transmembrane region" description="Helical" evidence="3">
    <location>
        <begin position="574"/>
        <end position="595"/>
    </location>
</feature>
<dbReference type="SUPFAM" id="SSF48726">
    <property type="entry name" value="Immunoglobulin"/>
    <property type="match status" value="4"/>
</dbReference>
<dbReference type="AlphaFoldDB" id="A0A6G0HKC4"/>
<keyword evidence="7" id="KW-1185">Reference proteome</keyword>
<feature type="domain" description="Ig-like" evidence="5">
    <location>
        <begin position="473"/>
        <end position="551"/>
    </location>
</feature>
<dbReference type="InterPro" id="IPR050488">
    <property type="entry name" value="Ig_Fc_receptor"/>
</dbReference>
<evidence type="ECO:0000313" key="6">
    <source>
        <dbReference type="EMBL" id="KAE8279482.1"/>
    </source>
</evidence>
<gene>
    <name evidence="6" type="ORF">D5F01_LYC23071</name>
</gene>
<dbReference type="InterPro" id="IPR013783">
    <property type="entry name" value="Ig-like_fold"/>
</dbReference>
<feature type="signal peptide" evidence="4">
    <location>
        <begin position="1"/>
        <end position="26"/>
    </location>
</feature>
<feature type="domain" description="Ig-like" evidence="5">
    <location>
        <begin position="117"/>
        <end position="195"/>
    </location>
</feature>
<dbReference type="GO" id="GO:0009897">
    <property type="term" value="C:external side of plasma membrane"/>
    <property type="evidence" value="ECO:0007669"/>
    <property type="project" value="TreeGrafter"/>
</dbReference>
<dbReference type="SMART" id="SM00408">
    <property type="entry name" value="IGc2"/>
    <property type="match status" value="5"/>
</dbReference>
<evidence type="ECO:0000256" key="4">
    <source>
        <dbReference type="SAM" id="SignalP"/>
    </source>
</evidence>
<keyword evidence="3" id="KW-0472">Membrane</keyword>
<dbReference type="SMART" id="SM00409">
    <property type="entry name" value="IG"/>
    <property type="match status" value="6"/>
</dbReference>
<dbReference type="Pfam" id="PF13895">
    <property type="entry name" value="Ig_2"/>
    <property type="match status" value="1"/>
</dbReference>
<sequence length="630" mass="69274">MEVRALCIRMLLTVLVLLLSAQVQHSDCHKAAGPVILESPALPVLKGDDVTLRCRNRNKTTSNLKADFYKDGVLIGSSSTGNVTIRNVSQSDEGHYKCHISGTGESAESWLAVRVRPVILESPRLPVVEGNNITLHCRGRNTFNVTVHFYKDGILIRNSTARNMTIHSISKSHEGLYKCNISGTGESAESWLAVTVVKVLVLLVAEDQYGYCAERIDGALLRVVPNRLQFFEFDSISFDCDGFDDFTEWRVMKRIMGVTSRCGRGWKTSRTPCSLEHVLEGDSGVYWCEANETAISNSVHITVTDGSVILESPAVPVLEGSDVTLHCRNKKTSTVHVADFYKDGTLKWTILEGSISIHNVSKSDEGLYKCDIAGVESAESWLAVRGFAQIIPTRLQLFEYTFVSFNCEGLRAPSGWTVMRNTNGKVSECVSTWKTATGSICAIKPAYQTDSGEYWCEAGGERSNAVNITVTAGSVILESPAVPVTEGAAVTLRCRSKRISSTHIADFYKDGLFIGSSFTGEKIIQHVTKSDEGLYKCSISDSGESAESRLAVRELHRETSPSPHHPDTDCHTYLIMRTVFTVLLVALLLVVVGQLHCGKVRVTQKYVCICKVCRGSCQSDRSEKVNDKEC</sequence>
<dbReference type="Proteomes" id="UP000424527">
    <property type="component" value="Unassembled WGS sequence"/>
</dbReference>
<dbReference type="InterPro" id="IPR007110">
    <property type="entry name" value="Ig-like_dom"/>
</dbReference>
<proteinExistence type="predicted"/>
<keyword evidence="2" id="KW-1015">Disulfide bond</keyword>
<dbReference type="InterPro" id="IPR003599">
    <property type="entry name" value="Ig_sub"/>
</dbReference>
<evidence type="ECO:0000256" key="2">
    <source>
        <dbReference type="ARBA" id="ARBA00023157"/>
    </source>
</evidence>
<keyword evidence="1 4" id="KW-0732">Signal</keyword>
<keyword evidence="3" id="KW-0812">Transmembrane</keyword>
<dbReference type="PROSITE" id="PS50835">
    <property type="entry name" value="IG_LIKE"/>
    <property type="match status" value="4"/>
</dbReference>
<protein>
    <submittedName>
        <fullName evidence="6">Obscurin</fullName>
    </submittedName>
</protein>
<dbReference type="Gene3D" id="2.60.40.10">
    <property type="entry name" value="Immunoglobulins"/>
    <property type="match status" value="6"/>
</dbReference>
<dbReference type="GO" id="GO:0006955">
    <property type="term" value="P:immune response"/>
    <property type="evidence" value="ECO:0007669"/>
    <property type="project" value="TreeGrafter"/>
</dbReference>
<dbReference type="InterPro" id="IPR003598">
    <property type="entry name" value="Ig_sub2"/>
</dbReference>
<dbReference type="GO" id="GO:0007166">
    <property type="term" value="P:cell surface receptor signaling pathway"/>
    <property type="evidence" value="ECO:0007669"/>
    <property type="project" value="TreeGrafter"/>
</dbReference>
<name>A0A6G0HKC4_LARCR</name>
<dbReference type="PANTHER" id="PTHR11481">
    <property type="entry name" value="IMMUNOGLOBULIN FC RECEPTOR"/>
    <property type="match status" value="1"/>
</dbReference>
<comment type="caution">
    <text evidence="6">The sequence shown here is derived from an EMBL/GenBank/DDBJ whole genome shotgun (WGS) entry which is preliminary data.</text>
</comment>
<keyword evidence="3" id="KW-1133">Transmembrane helix</keyword>
<evidence type="ECO:0000256" key="1">
    <source>
        <dbReference type="ARBA" id="ARBA00022729"/>
    </source>
</evidence>